<dbReference type="Pfam" id="PF12838">
    <property type="entry name" value="Fer4_7"/>
    <property type="match status" value="2"/>
</dbReference>
<dbReference type="InterPro" id="IPR017900">
    <property type="entry name" value="4Fe4S_Fe_S_CS"/>
</dbReference>
<feature type="domain" description="4Fe-4S ferredoxin-type" evidence="5">
    <location>
        <begin position="315"/>
        <end position="344"/>
    </location>
</feature>
<dbReference type="AlphaFoldDB" id="A0A916SAW3"/>
<evidence type="ECO:0000313" key="6">
    <source>
        <dbReference type="EMBL" id="GGA91204.1"/>
    </source>
</evidence>
<keyword evidence="3" id="KW-0408">Iron</keyword>
<feature type="domain" description="4Fe-4S ferredoxin-type" evidence="5">
    <location>
        <begin position="191"/>
        <end position="220"/>
    </location>
</feature>
<dbReference type="InterPro" id="IPR017896">
    <property type="entry name" value="4Fe4S_Fe-S-bd"/>
</dbReference>
<comment type="caution">
    <text evidence="6">The sequence shown here is derived from an EMBL/GenBank/DDBJ whole genome shotgun (WGS) entry which is preliminary data.</text>
</comment>
<accession>A0A916SAW3</accession>
<evidence type="ECO:0000256" key="4">
    <source>
        <dbReference type="ARBA" id="ARBA00023014"/>
    </source>
</evidence>
<organism evidence="6 7">
    <name type="scientific">Polaromonas eurypsychrophila</name>
    <dbReference type="NCBI Taxonomy" id="1614635"/>
    <lineage>
        <taxon>Bacteria</taxon>
        <taxon>Pseudomonadati</taxon>
        <taxon>Pseudomonadota</taxon>
        <taxon>Betaproteobacteria</taxon>
        <taxon>Burkholderiales</taxon>
        <taxon>Comamonadaceae</taxon>
        <taxon>Polaromonas</taxon>
    </lineage>
</organism>
<dbReference type="Proteomes" id="UP000620596">
    <property type="component" value="Unassembled WGS sequence"/>
</dbReference>
<gene>
    <name evidence="6" type="ORF">GCM10011496_10100</name>
</gene>
<dbReference type="SUPFAM" id="SSF54862">
    <property type="entry name" value="4Fe-4S ferredoxins"/>
    <property type="match status" value="1"/>
</dbReference>
<dbReference type="Gene3D" id="3.30.70.20">
    <property type="match status" value="3"/>
</dbReference>
<feature type="domain" description="4Fe-4S ferredoxin-type" evidence="5">
    <location>
        <begin position="346"/>
        <end position="375"/>
    </location>
</feature>
<reference evidence="6" key="2">
    <citation type="submission" date="2020-09" db="EMBL/GenBank/DDBJ databases">
        <authorList>
            <person name="Sun Q."/>
            <person name="Zhou Y."/>
        </authorList>
    </citation>
    <scope>NUCLEOTIDE SEQUENCE</scope>
    <source>
        <strain evidence="6">CGMCC 1.15322</strain>
    </source>
</reference>
<dbReference type="GO" id="GO:0046872">
    <property type="term" value="F:metal ion binding"/>
    <property type="evidence" value="ECO:0007669"/>
    <property type="project" value="UniProtKB-KW"/>
</dbReference>
<dbReference type="Pfam" id="PF00037">
    <property type="entry name" value="Fer4"/>
    <property type="match status" value="1"/>
</dbReference>
<keyword evidence="1" id="KW-0004">4Fe-4S</keyword>
<reference evidence="6" key="1">
    <citation type="journal article" date="2014" name="Int. J. Syst. Evol. Microbiol.">
        <title>Complete genome sequence of Corynebacterium casei LMG S-19264T (=DSM 44701T), isolated from a smear-ripened cheese.</title>
        <authorList>
            <consortium name="US DOE Joint Genome Institute (JGI-PGF)"/>
            <person name="Walter F."/>
            <person name="Albersmeier A."/>
            <person name="Kalinowski J."/>
            <person name="Ruckert C."/>
        </authorList>
    </citation>
    <scope>NUCLEOTIDE SEQUENCE</scope>
    <source>
        <strain evidence="6">CGMCC 1.15322</strain>
    </source>
</reference>
<feature type="domain" description="4Fe-4S ferredoxin-type" evidence="5">
    <location>
        <begin position="574"/>
        <end position="599"/>
    </location>
</feature>
<evidence type="ECO:0000256" key="2">
    <source>
        <dbReference type="ARBA" id="ARBA00022723"/>
    </source>
</evidence>
<dbReference type="PANTHER" id="PTHR43687:SF4">
    <property type="entry name" value="BLR5484 PROTEIN"/>
    <property type="match status" value="1"/>
</dbReference>
<feature type="domain" description="4Fe-4S ferredoxin-type" evidence="5">
    <location>
        <begin position="603"/>
        <end position="634"/>
    </location>
</feature>
<dbReference type="InterPro" id="IPR050572">
    <property type="entry name" value="Fe-S_Ferredoxin"/>
</dbReference>
<proteinExistence type="predicted"/>
<evidence type="ECO:0000256" key="3">
    <source>
        <dbReference type="ARBA" id="ARBA00023004"/>
    </source>
</evidence>
<dbReference type="RefSeq" id="WP_188707251.1">
    <property type="nucleotide sequence ID" value="NZ_BMIG01000003.1"/>
</dbReference>
<dbReference type="PROSITE" id="PS00198">
    <property type="entry name" value="4FE4S_FER_1"/>
    <property type="match status" value="3"/>
</dbReference>
<keyword evidence="4" id="KW-0411">Iron-sulfur</keyword>
<name>A0A916SAW3_9BURK</name>
<keyword evidence="2" id="KW-0479">Metal-binding</keyword>
<dbReference type="GO" id="GO:0051539">
    <property type="term" value="F:4 iron, 4 sulfur cluster binding"/>
    <property type="evidence" value="ECO:0007669"/>
    <property type="project" value="UniProtKB-KW"/>
</dbReference>
<sequence length="713" mass="75656">MPTLICDCNQTMPLQPQTLGAALNETLTLHSALCRREAGAFQKAVQSGDDVIVACTQEKRLFAEVGQQTAGASSVVKFVNIRETGGWSRDAARAMPKIAALLAAAYLPDAEPVATVTYKSTGRLLIVGVLDQAEQVAALVADTLDVTIFACGVSPQPQPGFPVQERKYPVISGDKLSLTGWLGAFEVRWDKSNPIDLDLCTRCNACVAVCPEGAIDLSYQIDSNKCTSHRDCVAVCKVAGAIDFGREPQPLSEAFDLVLDMGATPLVALHAPPQGYFALEASQGLASPGLLATVVKLRDLVGEFEKPKFFAYKQTLCAHSRNETIGCNACVDICSAGAVSSQKERQQIIVNPNLCIGCGACTTVCPTGALTYAYPRASEQGVRIKTLLATYAKAGGRQAVVLFHSQGSGQQAVEALGRAAQLHKNLQGMPANIIPQALWHTASVGLDLWLSAIAFGASQVAVLVTDEEAPAYLAGLAEQMAVAQAVLHGMGYTGLHFHLLQGSGAPDVAALAALDASLKKLAGHQPVVPAAAARFAVAQEKRSTLDMALDHLMTQAPMSLPEQIELPVKGSPFGSLLVDKQACTLCLSCVSACPASALQDNPERPQLKFIEKNCVQCGLCATTCPEDAITLAPRLLLTPQRKEARVLNESQPYQCIRCSKPFGTLKAIESMLGKLAGHAMFQGAAAERLKMCSDCRVIDIYSADNEVKITDIR</sequence>
<dbReference type="PROSITE" id="PS51379">
    <property type="entry name" value="4FE4S_FER_2"/>
    <property type="match status" value="5"/>
</dbReference>
<evidence type="ECO:0000313" key="7">
    <source>
        <dbReference type="Proteomes" id="UP000620596"/>
    </source>
</evidence>
<evidence type="ECO:0000256" key="1">
    <source>
        <dbReference type="ARBA" id="ARBA00022485"/>
    </source>
</evidence>
<evidence type="ECO:0000259" key="5">
    <source>
        <dbReference type="PROSITE" id="PS51379"/>
    </source>
</evidence>
<dbReference type="EMBL" id="BMIG01000003">
    <property type="protein sequence ID" value="GGA91204.1"/>
    <property type="molecule type" value="Genomic_DNA"/>
</dbReference>
<dbReference type="PANTHER" id="PTHR43687">
    <property type="entry name" value="ADENYLYLSULFATE REDUCTASE, BETA SUBUNIT"/>
    <property type="match status" value="1"/>
</dbReference>
<protein>
    <submittedName>
        <fullName evidence="6">4Fe-4S ferredoxin</fullName>
    </submittedName>
</protein>
<keyword evidence="7" id="KW-1185">Reference proteome</keyword>